<organism evidence="1 2">
    <name type="scientific">Sphingobacterium hungaricum</name>
    <dbReference type="NCBI Taxonomy" id="2082723"/>
    <lineage>
        <taxon>Bacteria</taxon>
        <taxon>Pseudomonadati</taxon>
        <taxon>Bacteroidota</taxon>
        <taxon>Sphingobacteriia</taxon>
        <taxon>Sphingobacteriales</taxon>
        <taxon>Sphingobacteriaceae</taxon>
        <taxon>Sphingobacterium</taxon>
    </lineage>
</organism>
<proteinExistence type="predicted"/>
<dbReference type="PROSITE" id="PS51257">
    <property type="entry name" value="PROKAR_LIPOPROTEIN"/>
    <property type="match status" value="1"/>
</dbReference>
<dbReference type="Proteomes" id="UP000616201">
    <property type="component" value="Unassembled WGS sequence"/>
</dbReference>
<accession>A0A928USQ4</accession>
<sequence length="156" mass="17986">MKQNYSYFFICLLMMACNPKNKTIEQASNELNPTVATVNQNFAFTEFFPDSLSNAKLADFSIRSAYLLDSNQLIVASHWTKDGSIEAPDTETDYGARLMLLSKDNKQLFASHGFMDLFLVEPHFYKNDQDQRIIILCQTAFEYFQELNYLSMKTTV</sequence>
<name>A0A928USQ4_9SPHI</name>
<dbReference type="EMBL" id="PRDK01000001">
    <property type="protein sequence ID" value="MBE8712133.1"/>
    <property type="molecule type" value="Genomic_DNA"/>
</dbReference>
<reference evidence="1" key="1">
    <citation type="submission" date="2018-02" db="EMBL/GenBank/DDBJ databases">
        <authorList>
            <person name="Vasarhelyi B.M."/>
            <person name="Deshmukh S."/>
            <person name="Balint B."/>
            <person name="Kukolya J."/>
        </authorList>
    </citation>
    <scope>NUCLEOTIDE SEQUENCE</scope>
    <source>
        <strain evidence="1">KB22</strain>
    </source>
</reference>
<gene>
    <name evidence="1" type="ORF">C4F49_00365</name>
</gene>
<evidence type="ECO:0000313" key="1">
    <source>
        <dbReference type="EMBL" id="MBE8712133.1"/>
    </source>
</evidence>
<evidence type="ECO:0000313" key="2">
    <source>
        <dbReference type="Proteomes" id="UP000616201"/>
    </source>
</evidence>
<keyword evidence="2" id="KW-1185">Reference proteome</keyword>
<comment type="caution">
    <text evidence="1">The sequence shown here is derived from an EMBL/GenBank/DDBJ whole genome shotgun (WGS) entry which is preliminary data.</text>
</comment>
<dbReference type="AlphaFoldDB" id="A0A928USQ4"/>
<protein>
    <submittedName>
        <fullName evidence="1">Uncharacterized protein</fullName>
    </submittedName>
</protein>